<organism evidence="1 2">
    <name type="scientific">Pedobacter agri</name>
    <dbReference type="NCBI Taxonomy" id="454586"/>
    <lineage>
        <taxon>Bacteria</taxon>
        <taxon>Pseudomonadati</taxon>
        <taxon>Bacteroidota</taxon>
        <taxon>Sphingobacteriia</taxon>
        <taxon>Sphingobacteriales</taxon>
        <taxon>Sphingobacteriaceae</taxon>
        <taxon>Pedobacter</taxon>
    </lineage>
</organism>
<evidence type="ECO:0008006" key="3">
    <source>
        <dbReference type="Google" id="ProtNLM"/>
    </source>
</evidence>
<comment type="caution">
    <text evidence="1">The sequence shown here is derived from an EMBL/GenBank/DDBJ whole genome shotgun (WGS) entry which is preliminary data.</text>
</comment>
<sequence length="109" mass="12453">MPVDLSKLSHPKVKAAITALQNGDAKTWFTLFTDDVQLYDDGNQMQFNNFFKKALGHERFTSIDKVENNGLDVYGNFHSDQWGDFKTFFKFQLGKEGKISHLEIGQASF</sequence>
<dbReference type="Proteomes" id="UP001142592">
    <property type="component" value="Unassembled WGS sequence"/>
</dbReference>
<dbReference type="InterPro" id="IPR032710">
    <property type="entry name" value="NTF2-like_dom_sf"/>
</dbReference>
<keyword evidence="2" id="KW-1185">Reference proteome</keyword>
<dbReference type="EMBL" id="JAPJUH010000002">
    <property type="protein sequence ID" value="MCX3264545.1"/>
    <property type="molecule type" value="Genomic_DNA"/>
</dbReference>
<dbReference type="SUPFAM" id="SSF54427">
    <property type="entry name" value="NTF2-like"/>
    <property type="match status" value="1"/>
</dbReference>
<reference evidence="1" key="1">
    <citation type="submission" date="2022-11" db="EMBL/GenBank/DDBJ databases">
        <authorList>
            <person name="Graham C."/>
            <person name="Newman J.D."/>
        </authorList>
    </citation>
    <scope>NUCLEOTIDE SEQUENCE</scope>
    <source>
        <strain evidence="1">DSM 19486</strain>
    </source>
</reference>
<dbReference type="AlphaFoldDB" id="A0A9X3DCC6"/>
<accession>A0A9X3DCC6</accession>
<protein>
    <recommendedName>
        <fullName evidence="3">SnoaL-like domain-containing protein</fullName>
    </recommendedName>
</protein>
<evidence type="ECO:0000313" key="2">
    <source>
        <dbReference type="Proteomes" id="UP001142592"/>
    </source>
</evidence>
<proteinExistence type="predicted"/>
<name>A0A9X3DCC6_9SPHI</name>
<dbReference type="RefSeq" id="WP_010600854.1">
    <property type="nucleotide sequence ID" value="NZ_JAPJUH010000002.1"/>
</dbReference>
<gene>
    <name evidence="1" type="ORF">OQZ29_07305</name>
</gene>
<evidence type="ECO:0000313" key="1">
    <source>
        <dbReference type="EMBL" id="MCX3264545.1"/>
    </source>
</evidence>